<dbReference type="SUPFAM" id="SSF110997">
    <property type="entry name" value="Sporulation related repeat"/>
    <property type="match status" value="1"/>
</dbReference>
<evidence type="ECO:0000313" key="5">
    <source>
        <dbReference type="Proteomes" id="UP000185680"/>
    </source>
</evidence>
<dbReference type="Pfam" id="PF05036">
    <property type="entry name" value="SPOR"/>
    <property type="match status" value="1"/>
</dbReference>
<dbReference type="STRING" id="1763535.LPB072_21680"/>
<dbReference type="GO" id="GO:0042834">
    <property type="term" value="F:peptidoglycan binding"/>
    <property type="evidence" value="ECO:0007669"/>
    <property type="project" value="InterPro"/>
</dbReference>
<dbReference type="InterPro" id="IPR007730">
    <property type="entry name" value="SPOR-like_dom"/>
</dbReference>
<evidence type="ECO:0000256" key="2">
    <source>
        <dbReference type="SAM" id="Phobius"/>
    </source>
</evidence>
<dbReference type="OrthoDB" id="7063246at2"/>
<dbReference type="AlphaFoldDB" id="A0A1D8P131"/>
<dbReference type="Proteomes" id="UP000185680">
    <property type="component" value="Chromosome"/>
</dbReference>
<evidence type="ECO:0000256" key="1">
    <source>
        <dbReference type="SAM" id="MobiDB-lite"/>
    </source>
</evidence>
<dbReference type="PANTHER" id="PTHR38687">
    <property type="entry name" value="CELL DIVISION PROTEIN DEDD-RELATED"/>
    <property type="match status" value="1"/>
</dbReference>
<evidence type="ECO:0000259" key="3">
    <source>
        <dbReference type="PROSITE" id="PS51724"/>
    </source>
</evidence>
<dbReference type="GO" id="GO:0032153">
    <property type="term" value="C:cell division site"/>
    <property type="evidence" value="ECO:0007669"/>
    <property type="project" value="TreeGrafter"/>
</dbReference>
<dbReference type="InterPro" id="IPR036680">
    <property type="entry name" value="SPOR-like_sf"/>
</dbReference>
<keyword evidence="2" id="KW-0472">Membrane</keyword>
<dbReference type="EMBL" id="CP017476">
    <property type="protein sequence ID" value="AOW15030.1"/>
    <property type="molecule type" value="Genomic_DNA"/>
</dbReference>
<name>A0A1D8P131_9BURK</name>
<dbReference type="Gene3D" id="3.30.70.1070">
    <property type="entry name" value="Sporulation related repeat"/>
    <property type="match status" value="1"/>
</dbReference>
<dbReference type="PROSITE" id="PS51724">
    <property type="entry name" value="SPOR"/>
    <property type="match status" value="1"/>
</dbReference>
<feature type="transmembrane region" description="Helical" evidence="2">
    <location>
        <begin position="12"/>
        <end position="37"/>
    </location>
</feature>
<dbReference type="PANTHER" id="PTHR38687:SF1">
    <property type="entry name" value="CELL DIVISION PROTEIN DEDD"/>
    <property type="match status" value="1"/>
</dbReference>
<sequence length="231" mass="23628">MNSLQLKARAQLGGTLAGLVIGILIGLAAALAVAVYVSNVPVPFVDRGVTRKPGQDAAEAEHNKGWNPNAGLVGSQEPLPDPTTSGQAGAGPTLLDPGPSEEGAAASDPLGDLVRSKLDDDAPAAPVPVVPDVVAVPAPVPAPAAAPATTQAQPFTFFVQAGAFSSADDANAQRAKVALMGMASQVTEREQSGRTVYRVRLGPFNQRPMAEATRDQLMKGGIDAALVRVER</sequence>
<dbReference type="GO" id="GO:0030428">
    <property type="term" value="C:cell septum"/>
    <property type="evidence" value="ECO:0007669"/>
    <property type="project" value="TreeGrafter"/>
</dbReference>
<keyword evidence="2" id="KW-1133">Transmembrane helix</keyword>
<dbReference type="KEGG" id="hyl:LPB072_21680"/>
<dbReference type="RefSeq" id="WP_066095972.1">
    <property type="nucleotide sequence ID" value="NZ_CP017476.1"/>
</dbReference>
<protein>
    <recommendedName>
        <fullName evidence="3">SPOR domain-containing protein</fullName>
    </recommendedName>
</protein>
<proteinExistence type="predicted"/>
<accession>A0A1D8P131</accession>
<evidence type="ECO:0000313" key="4">
    <source>
        <dbReference type="EMBL" id="AOW15030.1"/>
    </source>
</evidence>
<feature type="region of interest" description="Disordered" evidence="1">
    <location>
        <begin position="53"/>
        <end position="119"/>
    </location>
</feature>
<keyword evidence="2" id="KW-0812">Transmembrane</keyword>
<organism evidence="4 5">
    <name type="scientific">Hydrogenophaga crassostreae</name>
    <dbReference type="NCBI Taxonomy" id="1763535"/>
    <lineage>
        <taxon>Bacteria</taxon>
        <taxon>Pseudomonadati</taxon>
        <taxon>Pseudomonadota</taxon>
        <taxon>Betaproteobacteria</taxon>
        <taxon>Burkholderiales</taxon>
        <taxon>Comamonadaceae</taxon>
        <taxon>Hydrogenophaga</taxon>
    </lineage>
</organism>
<feature type="domain" description="SPOR" evidence="3">
    <location>
        <begin position="151"/>
        <end position="230"/>
    </location>
</feature>
<dbReference type="GO" id="GO:0032506">
    <property type="term" value="P:cytokinetic process"/>
    <property type="evidence" value="ECO:0007669"/>
    <property type="project" value="TreeGrafter"/>
</dbReference>
<dbReference type="InterPro" id="IPR052521">
    <property type="entry name" value="Cell_div_SPOR-domain"/>
</dbReference>
<gene>
    <name evidence="4" type="ORF">LPB072_21680</name>
</gene>
<reference evidence="4 5" key="1">
    <citation type="submission" date="2016-10" db="EMBL/GenBank/DDBJ databases">
        <title>Hydorgenophaga sp. LPB0072 isolated from gastropod.</title>
        <authorList>
            <person name="Kim E."/>
            <person name="Yi H."/>
        </authorList>
    </citation>
    <scope>NUCLEOTIDE SEQUENCE [LARGE SCALE GENOMIC DNA]</scope>
    <source>
        <strain evidence="4 5">LPB0072</strain>
    </source>
</reference>